<sequence length="53" mass="5378">GGNQIGGLNTAGEFRNACGIEISRIGAGVATSADIIPNGMWDEDWSIASGEPT</sequence>
<accession>A0ABN7X3D6</accession>
<dbReference type="EMBL" id="CAJVQB010080183">
    <property type="protein sequence ID" value="CAG8845591.1"/>
    <property type="molecule type" value="Genomic_DNA"/>
</dbReference>
<evidence type="ECO:0000313" key="2">
    <source>
        <dbReference type="Proteomes" id="UP000789901"/>
    </source>
</evidence>
<comment type="caution">
    <text evidence="1">The sequence shown here is derived from an EMBL/GenBank/DDBJ whole genome shotgun (WGS) entry which is preliminary data.</text>
</comment>
<protein>
    <submittedName>
        <fullName evidence="1">40875_t:CDS:1</fullName>
    </submittedName>
</protein>
<feature type="non-terminal residue" evidence="1">
    <location>
        <position position="53"/>
    </location>
</feature>
<feature type="non-terminal residue" evidence="1">
    <location>
        <position position="1"/>
    </location>
</feature>
<dbReference type="Proteomes" id="UP000789901">
    <property type="component" value="Unassembled WGS sequence"/>
</dbReference>
<evidence type="ECO:0000313" key="1">
    <source>
        <dbReference type="EMBL" id="CAG8845591.1"/>
    </source>
</evidence>
<proteinExistence type="predicted"/>
<name>A0ABN7X3D6_GIGMA</name>
<keyword evidence="2" id="KW-1185">Reference proteome</keyword>
<organism evidence="1 2">
    <name type="scientific">Gigaspora margarita</name>
    <dbReference type="NCBI Taxonomy" id="4874"/>
    <lineage>
        <taxon>Eukaryota</taxon>
        <taxon>Fungi</taxon>
        <taxon>Fungi incertae sedis</taxon>
        <taxon>Mucoromycota</taxon>
        <taxon>Glomeromycotina</taxon>
        <taxon>Glomeromycetes</taxon>
        <taxon>Diversisporales</taxon>
        <taxon>Gigasporaceae</taxon>
        <taxon>Gigaspora</taxon>
    </lineage>
</organism>
<gene>
    <name evidence="1" type="ORF">GMARGA_LOCUS37725</name>
</gene>
<reference evidence="1 2" key="1">
    <citation type="submission" date="2021-06" db="EMBL/GenBank/DDBJ databases">
        <authorList>
            <person name="Kallberg Y."/>
            <person name="Tangrot J."/>
            <person name="Rosling A."/>
        </authorList>
    </citation>
    <scope>NUCLEOTIDE SEQUENCE [LARGE SCALE GENOMIC DNA]</scope>
    <source>
        <strain evidence="1 2">120-4 pot B 10/14</strain>
    </source>
</reference>